<protein>
    <submittedName>
        <fullName evidence="2">Uncharacterized protein</fullName>
    </submittedName>
</protein>
<accession>A0A1X7FGF5</accession>
<proteinExistence type="predicted"/>
<organism evidence="2 3">
    <name type="scientific">Xaviernesmea oryzae</name>
    <dbReference type="NCBI Taxonomy" id="464029"/>
    <lineage>
        <taxon>Bacteria</taxon>
        <taxon>Pseudomonadati</taxon>
        <taxon>Pseudomonadota</taxon>
        <taxon>Alphaproteobacteria</taxon>
        <taxon>Hyphomicrobiales</taxon>
        <taxon>Rhizobiaceae</taxon>
        <taxon>Rhizobium/Agrobacterium group</taxon>
        <taxon>Xaviernesmea</taxon>
    </lineage>
</organism>
<name>A0A1X7FGF5_9HYPH</name>
<keyword evidence="1" id="KW-0472">Membrane</keyword>
<reference evidence="3" key="1">
    <citation type="submission" date="2017-04" db="EMBL/GenBank/DDBJ databases">
        <authorList>
            <person name="Varghese N."/>
            <person name="Submissions S."/>
        </authorList>
    </citation>
    <scope>NUCLEOTIDE SEQUENCE [LARGE SCALE GENOMIC DNA]</scope>
    <source>
        <strain evidence="3">B4P</strain>
    </source>
</reference>
<evidence type="ECO:0000256" key="1">
    <source>
        <dbReference type="SAM" id="Phobius"/>
    </source>
</evidence>
<evidence type="ECO:0000313" key="2">
    <source>
        <dbReference type="EMBL" id="SMF51188.1"/>
    </source>
</evidence>
<sequence>MLGMGTAIRDGALLAVMTTIFAALALDISVPAVVLSVMALSRWLVSPEIYPVEPRGKAA</sequence>
<dbReference type="EMBL" id="FXAF01000006">
    <property type="protein sequence ID" value="SMF51188.1"/>
    <property type="molecule type" value="Genomic_DNA"/>
</dbReference>
<dbReference type="AlphaFoldDB" id="A0A1X7FGF5"/>
<gene>
    <name evidence="2" type="ORF">SAMN02982989_2986</name>
</gene>
<keyword evidence="1" id="KW-0812">Transmembrane</keyword>
<dbReference type="STRING" id="464029.SAMN02982989_2986"/>
<evidence type="ECO:0000313" key="3">
    <source>
        <dbReference type="Proteomes" id="UP000192903"/>
    </source>
</evidence>
<dbReference type="Proteomes" id="UP000192903">
    <property type="component" value="Unassembled WGS sequence"/>
</dbReference>
<keyword evidence="1" id="KW-1133">Transmembrane helix</keyword>
<keyword evidence="3" id="KW-1185">Reference proteome</keyword>
<feature type="transmembrane region" description="Helical" evidence="1">
    <location>
        <begin position="12"/>
        <end position="40"/>
    </location>
</feature>